<gene>
    <name evidence="1" type="ORF">OVN521_LOCUS46217</name>
</gene>
<dbReference type="AlphaFoldDB" id="A0A821E3K1"/>
<accession>A0A821E3K1</accession>
<dbReference type="EMBL" id="CAJOBG010080700">
    <property type="protein sequence ID" value="CAF4630438.1"/>
    <property type="molecule type" value="Genomic_DNA"/>
</dbReference>
<evidence type="ECO:0000313" key="2">
    <source>
        <dbReference type="Proteomes" id="UP000663866"/>
    </source>
</evidence>
<comment type="caution">
    <text evidence="1">The sequence shown here is derived from an EMBL/GenBank/DDBJ whole genome shotgun (WGS) entry which is preliminary data.</text>
</comment>
<feature type="non-terminal residue" evidence="1">
    <location>
        <position position="1"/>
    </location>
</feature>
<evidence type="ECO:0000313" key="1">
    <source>
        <dbReference type="EMBL" id="CAF4630438.1"/>
    </source>
</evidence>
<reference evidence="1" key="1">
    <citation type="submission" date="2021-02" db="EMBL/GenBank/DDBJ databases">
        <authorList>
            <person name="Nowell W R."/>
        </authorList>
    </citation>
    <scope>NUCLEOTIDE SEQUENCE</scope>
</reference>
<organism evidence="1 2">
    <name type="scientific">Rotaria magnacalcarata</name>
    <dbReference type="NCBI Taxonomy" id="392030"/>
    <lineage>
        <taxon>Eukaryota</taxon>
        <taxon>Metazoa</taxon>
        <taxon>Spiralia</taxon>
        <taxon>Gnathifera</taxon>
        <taxon>Rotifera</taxon>
        <taxon>Eurotatoria</taxon>
        <taxon>Bdelloidea</taxon>
        <taxon>Philodinida</taxon>
        <taxon>Philodinidae</taxon>
        <taxon>Rotaria</taxon>
    </lineage>
</organism>
<dbReference type="Proteomes" id="UP000663866">
    <property type="component" value="Unassembled WGS sequence"/>
</dbReference>
<proteinExistence type="predicted"/>
<protein>
    <submittedName>
        <fullName evidence="1">Uncharacterized protein</fullName>
    </submittedName>
</protein>
<keyword evidence="2" id="KW-1185">Reference proteome</keyword>
<sequence>GPKKQQELSTMRRLFGVEMADFQSWSSFVKLMNRPEDPSSLAAFRILFGMIKGNKTRLKHFLKT</sequence>
<name>A0A821E3K1_9BILA</name>